<dbReference type="PROSITE" id="PS51186">
    <property type="entry name" value="GNAT"/>
    <property type="match status" value="1"/>
</dbReference>
<dbReference type="RefSeq" id="WP_213109828.1">
    <property type="nucleotide sequence ID" value="NZ_JAGYPJ010000001.1"/>
</dbReference>
<dbReference type="EC" id="2.3.1.-" evidence="2"/>
<keyword evidence="2" id="KW-0012">Acyltransferase</keyword>
<dbReference type="SUPFAM" id="SSF55729">
    <property type="entry name" value="Acyl-CoA N-acyltransferases (Nat)"/>
    <property type="match status" value="1"/>
</dbReference>
<sequence length="170" mass="19998">MNVTLSIVPYEDKVVLSNLIQLYRYDSSEFDGHILGQHGLYLYKYLDHQWTEDYRRPLIVKVDGEIAGFALVALDVPRDFTKLSNAEKTNIISDFFIMRKFRRKGIGKQVAFSIFKQFKGVWEVRQTYENKPAYAFWKKVISEFTKDSSYQEEMLESELWHGPAMVFQSS</sequence>
<keyword evidence="3" id="KW-1185">Reference proteome</keyword>
<keyword evidence="2" id="KW-0808">Transferase</keyword>
<protein>
    <submittedName>
        <fullName evidence="2">GNAT family N-acetyltransferase</fullName>
        <ecNumber evidence="2">2.3.1.-</ecNumber>
    </submittedName>
</protein>
<organism evidence="2 3">
    <name type="scientific">Lederbergia citrisecunda</name>
    <dbReference type="NCBI Taxonomy" id="2833583"/>
    <lineage>
        <taxon>Bacteria</taxon>
        <taxon>Bacillati</taxon>
        <taxon>Bacillota</taxon>
        <taxon>Bacilli</taxon>
        <taxon>Bacillales</taxon>
        <taxon>Bacillaceae</taxon>
        <taxon>Lederbergia</taxon>
    </lineage>
</organism>
<accession>A0A942TKZ6</accession>
<name>A0A942TKZ6_9BACI</name>
<dbReference type="Gene3D" id="3.40.630.30">
    <property type="match status" value="1"/>
</dbReference>
<comment type="caution">
    <text evidence="2">The sequence shown here is derived from an EMBL/GenBank/DDBJ whole genome shotgun (WGS) entry which is preliminary data.</text>
</comment>
<reference evidence="2 3" key="1">
    <citation type="submission" date="2021-05" db="EMBL/GenBank/DDBJ databases">
        <title>Novel Bacillus species.</title>
        <authorList>
            <person name="Liu G."/>
        </authorList>
    </citation>
    <scope>NUCLEOTIDE SEQUENCE [LARGE SCALE GENOMIC DNA]</scope>
    <source>
        <strain evidence="2 3">FJAT-49732</strain>
    </source>
</reference>
<dbReference type="CDD" id="cd04301">
    <property type="entry name" value="NAT_SF"/>
    <property type="match status" value="1"/>
</dbReference>
<dbReference type="Proteomes" id="UP000682713">
    <property type="component" value="Unassembled WGS sequence"/>
</dbReference>
<dbReference type="Pfam" id="PF00583">
    <property type="entry name" value="Acetyltransf_1"/>
    <property type="match status" value="1"/>
</dbReference>
<dbReference type="InterPro" id="IPR000182">
    <property type="entry name" value="GNAT_dom"/>
</dbReference>
<evidence type="ECO:0000313" key="2">
    <source>
        <dbReference type="EMBL" id="MBS4199123.1"/>
    </source>
</evidence>
<evidence type="ECO:0000259" key="1">
    <source>
        <dbReference type="PROSITE" id="PS51186"/>
    </source>
</evidence>
<dbReference type="AlphaFoldDB" id="A0A942TKZ6"/>
<proteinExistence type="predicted"/>
<dbReference type="InterPro" id="IPR016181">
    <property type="entry name" value="Acyl_CoA_acyltransferase"/>
</dbReference>
<dbReference type="EMBL" id="JAGYPJ010000001">
    <property type="protein sequence ID" value="MBS4199123.1"/>
    <property type="molecule type" value="Genomic_DNA"/>
</dbReference>
<gene>
    <name evidence="2" type="ORF">KHA93_05570</name>
</gene>
<dbReference type="GO" id="GO:0016747">
    <property type="term" value="F:acyltransferase activity, transferring groups other than amino-acyl groups"/>
    <property type="evidence" value="ECO:0007669"/>
    <property type="project" value="InterPro"/>
</dbReference>
<evidence type="ECO:0000313" key="3">
    <source>
        <dbReference type="Proteomes" id="UP000682713"/>
    </source>
</evidence>
<feature type="domain" description="N-acetyltransferase" evidence="1">
    <location>
        <begin position="5"/>
        <end position="166"/>
    </location>
</feature>